<evidence type="ECO:0000313" key="10">
    <source>
        <dbReference type="Proteomes" id="UP001651880"/>
    </source>
</evidence>
<evidence type="ECO:0000313" key="9">
    <source>
        <dbReference type="EMBL" id="MCQ1530397.1"/>
    </source>
</evidence>
<keyword evidence="5" id="KW-0378">Hydrolase</keyword>
<evidence type="ECO:0000256" key="1">
    <source>
        <dbReference type="ARBA" id="ARBA00022475"/>
    </source>
</evidence>
<keyword evidence="3" id="KW-0645">Protease</keyword>
<evidence type="ECO:0000256" key="8">
    <source>
        <dbReference type="SAM" id="Phobius"/>
    </source>
</evidence>
<feature type="transmembrane region" description="Helical" evidence="8">
    <location>
        <begin position="104"/>
        <end position="122"/>
    </location>
</feature>
<keyword evidence="10" id="KW-1185">Reference proteome</keyword>
<proteinExistence type="predicted"/>
<keyword evidence="6 8" id="KW-1133">Transmembrane helix</keyword>
<dbReference type="RefSeq" id="WP_255227918.1">
    <property type="nucleotide sequence ID" value="NZ_JAJEKE010000011.1"/>
</dbReference>
<keyword evidence="4 8" id="KW-0812">Transmembrane</keyword>
<protein>
    <submittedName>
        <fullName evidence="9">Accessory gene regulator B family protein</fullName>
    </submittedName>
</protein>
<reference evidence="9 10" key="1">
    <citation type="submission" date="2021-10" db="EMBL/GenBank/DDBJ databases">
        <title>Lutispora strain m25 sp. nov., a thermophilic, non-spore-forming bacterium isolated from a lab-scale methanogenic bioreactor digesting anaerobic sludge.</title>
        <authorList>
            <person name="El Houari A."/>
            <person name="Mcdonald J."/>
        </authorList>
    </citation>
    <scope>NUCLEOTIDE SEQUENCE [LARGE SCALE GENOMIC DNA]</scope>
    <source>
        <strain evidence="10">m25</strain>
    </source>
</reference>
<evidence type="ECO:0000256" key="5">
    <source>
        <dbReference type="ARBA" id="ARBA00022801"/>
    </source>
</evidence>
<feature type="transmembrane region" description="Helical" evidence="8">
    <location>
        <begin position="78"/>
        <end position="98"/>
    </location>
</feature>
<gene>
    <name evidence="9" type="ORF">LJD61_12660</name>
</gene>
<sequence>MDKIAGYLTKHIKNNVPGLTDLQLIKIKFGFECLFSEASKIIIYLVIFSFFSYTLEFITVLIFFTVTRSFAGGYHEETYWRCFTTTLAIFTACLYIGISFEMARSVKIALLLVSIILAYIYAPVDHPNKPIISADRRRRLKNFSVIIIIILGLISFILPDRYSNLAIMSILAEALSLIPGYLKKSDKNLLCREAK</sequence>
<keyword evidence="1" id="KW-1003">Cell membrane</keyword>
<dbReference type="Pfam" id="PF04647">
    <property type="entry name" value="AgrB"/>
    <property type="match status" value="1"/>
</dbReference>
<dbReference type="InterPro" id="IPR006741">
    <property type="entry name" value="AgrB"/>
</dbReference>
<evidence type="ECO:0000256" key="3">
    <source>
        <dbReference type="ARBA" id="ARBA00022670"/>
    </source>
</evidence>
<dbReference type="SMART" id="SM00793">
    <property type="entry name" value="AgrB"/>
    <property type="match status" value="1"/>
</dbReference>
<keyword evidence="2" id="KW-0673">Quorum sensing</keyword>
<evidence type="ECO:0000256" key="6">
    <source>
        <dbReference type="ARBA" id="ARBA00022989"/>
    </source>
</evidence>
<evidence type="ECO:0000256" key="7">
    <source>
        <dbReference type="ARBA" id="ARBA00023136"/>
    </source>
</evidence>
<organism evidence="9 10">
    <name type="scientific">Lutispora saccharofermentans</name>
    <dbReference type="NCBI Taxonomy" id="3024236"/>
    <lineage>
        <taxon>Bacteria</taxon>
        <taxon>Bacillati</taxon>
        <taxon>Bacillota</taxon>
        <taxon>Clostridia</taxon>
        <taxon>Lutisporales</taxon>
        <taxon>Lutisporaceae</taxon>
        <taxon>Lutispora</taxon>
    </lineage>
</organism>
<comment type="caution">
    <text evidence="9">The sequence shown here is derived from an EMBL/GenBank/DDBJ whole genome shotgun (WGS) entry which is preliminary data.</text>
</comment>
<dbReference type="EMBL" id="JAJEKE010000011">
    <property type="protein sequence ID" value="MCQ1530397.1"/>
    <property type="molecule type" value="Genomic_DNA"/>
</dbReference>
<feature type="transmembrane region" description="Helical" evidence="8">
    <location>
        <begin position="41"/>
        <end position="66"/>
    </location>
</feature>
<evidence type="ECO:0000256" key="4">
    <source>
        <dbReference type="ARBA" id="ARBA00022692"/>
    </source>
</evidence>
<keyword evidence="7 8" id="KW-0472">Membrane</keyword>
<dbReference type="Proteomes" id="UP001651880">
    <property type="component" value="Unassembled WGS sequence"/>
</dbReference>
<accession>A0ABT1NGJ4</accession>
<feature type="transmembrane region" description="Helical" evidence="8">
    <location>
        <begin position="143"/>
        <end position="159"/>
    </location>
</feature>
<name>A0ABT1NGJ4_9FIRM</name>
<evidence type="ECO:0000256" key="2">
    <source>
        <dbReference type="ARBA" id="ARBA00022654"/>
    </source>
</evidence>